<dbReference type="EMBL" id="JARULZ010000001">
    <property type="protein sequence ID" value="MEH0635312.1"/>
    <property type="molecule type" value="Genomic_DNA"/>
</dbReference>
<evidence type="ECO:0000313" key="2">
    <source>
        <dbReference type="EMBL" id="MEH0635312.1"/>
    </source>
</evidence>
<sequence>MARTRGGDGINRRKGGGGTKGRSGRPRQVYVFTEGEVTEPEYVAAAVPSAVL</sequence>
<dbReference type="RefSeq" id="WP_334659147.1">
    <property type="nucleotide sequence ID" value="NZ_JARULZ010000001.1"/>
</dbReference>
<keyword evidence="3" id="KW-1185">Reference proteome</keyword>
<name>A0ABU8ANV7_9ACTN</name>
<accession>A0ABU8ANV7</accession>
<reference evidence="2" key="1">
    <citation type="submission" date="2023-04" db="EMBL/GenBank/DDBJ databases">
        <title>Genomic diversity of scab-causing Streptomyces spp. in the province of Quebec, Canada.</title>
        <authorList>
            <person name="Biessy A."/>
            <person name="Cadieux M."/>
            <person name="Ciotola M."/>
            <person name="Filion M."/>
        </authorList>
    </citation>
    <scope>NUCLEOTIDE SEQUENCE</scope>
    <source>
        <strain evidence="2">B21-115</strain>
    </source>
</reference>
<protein>
    <submittedName>
        <fullName evidence="2">Uncharacterized protein</fullName>
    </submittedName>
</protein>
<gene>
    <name evidence="2" type="ORF">QBA35_18590</name>
</gene>
<feature type="region of interest" description="Disordered" evidence="1">
    <location>
        <begin position="1"/>
        <end position="28"/>
    </location>
</feature>
<evidence type="ECO:0000313" key="3">
    <source>
        <dbReference type="Proteomes" id="UP001310290"/>
    </source>
</evidence>
<evidence type="ECO:0000256" key="1">
    <source>
        <dbReference type="SAM" id="MobiDB-lite"/>
    </source>
</evidence>
<dbReference type="Proteomes" id="UP001310290">
    <property type="component" value="Unassembled WGS sequence"/>
</dbReference>
<proteinExistence type="predicted"/>
<organism evidence="2 3">
    <name type="scientific">Streptomyces bottropensis</name>
    <dbReference type="NCBI Taxonomy" id="42235"/>
    <lineage>
        <taxon>Bacteria</taxon>
        <taxon>Bacillati</taxon>
        <taxon>Actinomycetota</taxon>
        <taxon>Actinomycetes</taxon>
        <taxon>Kitasatosporales</taxon>
        <taxon>Streptomycetaceae</taxon>
        <taxon>Streptomyces</taxon>
    </lineage>
</organism>
<comment type="caution">
    <text evidence="2">The sequence shown here is derived from an EMBL/GenBank/DDBJ whole genome shotgun (WGS) entry which is preliminary data.</text>
</comment>